<dbReference type="EMBL" id="SNZR01000018">
    <property type="protein sequence ID" value="TDR85211.1"/>
    <property type="molecule type" value="Genomic_DNA"/>
</dbReference>
<comment type="subcellular location">
    <subcellularLocation>
        <location evidence="1 5">Bacterial flagellum basal body</location>
    </subcellularLocation>
</comment>
<feature type="domain" description="Flagellar hook protein FlgE/F/G-like D1" evidence="9">
    <location>
        <begin position="85"/>
        <end position="150"/>
    </location>
</feature>
<keyword evidence="4 5" id="KW-0975">Bacterial flagellum</keyword>
<dbReference type="GO" id="GO:0009424">
    <property type="term" value="C:bacterial-type flagellum hook"/>
    <property type="evidence" value="ECO:0007669"/>
    <property type="project" value="TreeGrafter"/>
</dbReference>
<dbReference type="Pfam" id="PF06429">
    <property type="entry name" value="Flg_bbr_C"/>
    <property type="match status" value="1"/>
</dbReference>
<accession>A0A4R7BJ77</accession>
<dbReference type="Pfam" id="PF00460">
    <property type="entry name" value="Flg_bb_rod"/>
    <property type="match status" value="1"/>
</dbReference>
<feature type="domain" description="Flagellar hook protein FlgE D2" evidence="8">
    <location>
        <begin position="213"/>
        <end position="326"/>
    </location>
</feature>
<feature type="domain" description="Flagellar basal-body/hook protein C-terminal" evidence="7">
    <location>
        <begin position="396"/>
        <end position="439"/>
    </location>
</feature>
<evidence type="ECO:0000313" key="11">
    <source>
        <dbReference type="Proteomes" id="UP000295122"/>
    </source>
</evidence>
<dbReference type="PANTHER" id="PTHR30435:SF1">
    <property type="entry name" value="FLAGELLAR HOOK PROTEIN FLGE"/>
    <property type="match status" value="1"/>
</dbReference>
<dbReference type="InterPro" id="IPR037058">
    <property type="entry name" value="Falgellar_hook_FlgE_sf"/>
</dbReference>
<gene>
    <name evidence="10" type="ORF">EV668_4756</name>
</gene>
<protein>
    <recommendedName>
        <fullName evidence="3 5">Flagellar hook protein FlgE</fullName>
    </recommendedName>
</protein>
<dbReference type="Proteomes" id="UP000295122">
    <property type="component" value="Unassembled WGS sequence"/>
</dbReference>
<keyword evidence="10" id="KW-0969">Cilium</keyword>
<organism evidence="10 11">
    <name type="scientific">Enterovirga rhinocerotis</name>
    <dbReference type="NCBI Taxonomy" id="1339210"/>
    <lineage>
        <taxon>Bacteria</taxon>
        <taxon>Pseudomonadati</taxon>
        <taxon>Pseudomonadota</taxon>
        <taxon>Alphaproteobacteria</taxon>
        <taxon>Hyphomicrobiales</taxon>
        <taxon>Methylobacteriaceae</taxon>
        <taxon>Enterovirga</taxon>
    </lineage>
</organism>
<evidence type="ECO:0000259" key="6">
    <source>
        <dbReference type="Pfam" id="PF00460"/>
    </source>
</evidence>
<name>A0A4R7BJ77_9HYPH</name>
<dbReference type="Pfam" id="PF22692">
    <property type="entry name" value="LlgE_F_G_D1"/>
    <property type="match status" value="1"/>
</dbReference>
<keyword evidence="10" id="KW-0282">Flagellum</keyword>
<reference evidence="10 11" key="1">
    <citation type="submission" date="2019-03" db="EMBL/GenBank/DDBJ databases">
        <title>Genomic Encyclopedia of Type Strains, Phase IV (KMG-IV): sequencing the most valuable type-strain genomes for metagenomic binning, comparative biology and taxonomic classification.</title>
        <authorList>
            <person name="Goeker M."/>
        </authorList>
    </citation>
    <scope>NUCLEOTIDE SEQUENCE [LARGE SCALE GENOMIC DNA]</scope>
    <source>
        <strain evidence="10 11">DSM 25903</strain>
    </source>
</reference>
<evidence type="ECO:0000256" key="3">
    <source>
        <dbReference type="ARBA" id="ARBA00019015"/>
    </source>
</evidence>
<keyword evidence="10" id="KW-0966">Cell projection</keyword>
<evidence type="ECO:0000256" key="4">
    <source>
        <dbReference type="ARBA" id="ARBA00023143"/>
    </source>
</evidence>
<dbReference type="PANTHER" id="PTHR30435">
    <property type="entry name" value="FLAGELLAR PROTEIN"/>
    <property type="match status" value="1"/>
</dbReference>
<dbReference type="SUPFAM" id="SSF117143">
    <property type="entry name" value="Flagellar hook protein flgE"/>
    <property type="match status" value="1"/>
</dbReference>
<dbReference type="InterPro" id="IPR001444">
    <property type="entry name" value="Flag_bb_rod_N"/>
</dbReference>
<sequence length="442" mass="45434">MGVLNAMLTAVTGLSAQSYALENISGNIANSQTVGYKRVDTSFVDMIPESSQPRRENAGSVAAYSRLTNTLQGSLQTTGITTNLAINGGGYFVVRDNKGSASNPTFSGQDLYTRRGDFGPDANGYLVNGAGKYLIGSTPGKTAGPIQIDTKPVPAKLTSSIAYQANLPSYPKTTAADPSVPGSELLSATLAGSATISANDRTAFEDQSIPGGEVTVYDASGSPVVLQTRWAKVDSSASGGTDTWQLYYKGNETATGTGAVYAQIGSGFSFTPAGTLTSANSASIANLSVNGTTVGPVTLGFGSGQLTQYGDANGLASNVDIDQNGYATGSLSSISVSSEGQIVGNYSNGQVSTLAQVQVAHFQADDALKRMDGGTYAQTVASGSPSYGLQGSSLTSGSVETSNTDIAEEFSKMIVTQQAYSANTRVISTAQQMLQDVINVIR</sequence>
<evidence type="ECO:0000256" key="5">
    <source>
        <dbReference type="RuleBase" id="RU362116"/>
    </source>
</evidence>
<evidence type="ECO:0000259" key="8">
    <source>
        <dbReference type="Pfam" id="PF07559"/>
    </source>
</evidence>
<dbReference type="GO" id="GO:0009425">
    <property type="term" value="C:bacterial-type flagellum basal body"/>
    <property type="evidence" value="ECO:0007669"/>
    <property type="project" value="UniProtKB-SubCell"/>
</dbReference>
<keyword evidence="11" id="KW-1185">Reference proteome</keyword>
<evidence type="ECO:0000259" key="9">
    <source>
        <dbReference type="Pfam" id="PF22692"/>
    </source>
</evidence>
<dbReference type="OrthoDB" id="8372879at2"/>
<evidence type="ECO:0000256" key="2">
    <source>
        <dbReference type="ARBA" id="ARBA00009677"/>
    </source>
</evidence>
<comment type="similarity">
    <text evidence="2 5">Belongs to the flagella basal body rod proteins family.</text>
</comment>
<dbReference type="InterPro" id="IPR011491">
    <property type="entry name" value="FlgE_D2"/>
</dbReference>
<comment type="caution">
    <text evidence="10">The sequence shown here is derived from an EMBL/GenBank/DDBJ whole genome shotgun (WGS) entry which is preliminary data.</text>
</comment>
<dbReference type="GO" id="GO:0071978">
    <property type="term" value="P:bacterial-type flagellum-dependent swarming motility"/>
    <property type="evidence" value="ECO:0007669"/>
    <property type="project" value="TreeGrafter"/>
</dbReference>
<dbReference type="InterPro" id="IPR037925">
    <property type="entry name" value="FlgE/F/G-like"/>
</dbReference>
<dbReference type="Pfam" id="PF07559">
    <property type="entry name" value="FlgE_D2"/>
    <property type="match status" value="1"/>
</dbReference>
<dbReference type="GO" id="GO:0005829">
    <property type="term" value="C:cytosol"/>
    <property type="evidence" value="ECO:0007669"/>
    <property type="project" value="TreeGrafter"/>
</dbReference>
<dbReference type="InterPro" id="IPR020013">
    <property type="entry name" value="Flagellar_FlgE/F/G"/>
</dbReference>
<evidence type="ECO:0000256" key="1">
    <source>
        <dbReference type="ARBA" id="ARBA00004117"/>
    </source>
</evidence>
<evidence type="ECO:0000313" key="10">
    <source>
        <dbReference type="EMBL" id="TDR85211.1"/>
    </source>
</evidence>
<proteinExistence type="inferred from homology"/>
<dbReference type="InterPro" id="IPR053967">
    <property type="entry name" value="LlgE_F_G-like_D1"/>
</dbReference>
<feature type="domain" description="Flagellar basal body rod protein N-terminal" evidence="6">
    <location>
        <begin position="7"/>
        <end position="37"/>
    </location>
</feature>
<evidence type="ECO:0000259" key="7">
    <source>
        <dbReference type="Pfam" id="PF06429"/>
    </source>
</evidence>
<dbReference type="AlphaFoldDB" id="A0A4R7BJ77"/>
<dbReference type="Gene3D" id="2.60.98.20">
    <property type="entry name" value="Flagellar hook protein FlgE"/>
    <property type="match status" value="1"/>
</dbReference>
<dbReference type="NCBIfam" id="TIGR03506">
    <property type="entry name" value="FlgEFG_subfam"/>
    <property type="match status" value="1"/>
</dbReference>
<comment type="function">
    <text evidence="5">A flexible structure which links the flagellar filament to the drive apparatus in the basal body.</text>
</comment>
<dbReference type="RefSeq" id="WP_133774841.1">
    <property type="nucleotide sequence ID" value="NZ_SNZR01000018.1"/>
</dbReference>
<dbReference type="InterPro" id="IPR010930">
    <property type="entry name" value="Flg_bb/hook_C_dom"/>
</dbReference>